<keyword evidence="16" id="KW-1185">Reference proteome</keyword>
<dbReference type="FunFam" id="1.50.10.20:FF:000004">
    <property type="entry name" value="Geranylgeranyl transferase type-2 subunit beta"/>
    <property type="match status" value="1"/>
</dbReference>
<evidence type="ECO:0000256" key="7">
    <source>
        <dbReference type="ARBA" id="ARBA00022723"/>
    </source>
</evidence>
<dbReference type="SUPFAM" id="SSF48239">
    <property type="entry name" value="Terpenoid cyclases/Protein prenyltransferases"/>
    <property type="match status" value="1"/>
</dbReference>
<dbReference type="Pfam" id="PF00432">
    <property type="entry name" value="Prenyltrans"/>
    <property type="match status" value="1"/>
</dbReference>
<gene>
    <name evidence="15" type="ORF">C7M84_013959</name>
</gene>
<evidence type="ECO:0000313" key="15">
    <source>
        <dbReference type="EMBL" id="ROT67923.1"/>
    </source>
</evidence>
<name>A0A423SUT9_PENVA</name>
<evidence type="ECO:0000256" key="5">
    <source>
        <dbReference type="ARBA" id="ARBA00022602"/>
    </source>
</evidence>
<evidence type="ECO:0000259" key="14">
    <source>
        <dbReference type="Pfam" id="PF00432"/>
    </source>
</evidence>
<dbReference type="OrthoDB" id="5428259at2759"/>
<dbReference type="GO" id="GO:0004663">
    <property type="term" value="F:Rab geranylgeranyltransferase activity"/>
    <property type="evidence" value="ECO:0007669"/>
    <property type="project" value="UniProtKB-UniRule"/>
</dbReference>
<comment type="subunit">
    <text evidence="11">Heterotrimer composed of RABGGTA, RABGGTB and CHM; within this trimer, RABGGTA and RABGGTB form the catalytic component B, while CHM (component A) mediates peptide substrate binding. The Rab GGTase dimer (RGGT) interacts with CHM (component A) prior to Rab protein binding; the association is stabilized by geranylgeranyl pyrophosphate (GGpp). The CHM:RGGT:Rab complex is destabilized by GGpp. Interaction of RABGGTB with prenylated PTP4A2 precludes its association with RABGGTA and inhibits enzyme activity. Interacts with CHODL. Interacts with non-phosphorylated form of RAB8A; phosphorylation of RAB8A at 'Thr-72' disrupts this interaction.</text>
</comment>
<dbReference type="InterPro" id="IPR026873">
    <property type="entry name" value="Ptb1"/>
</dbReference>
<proteinExistence type="inferred from homology"/>
<keyword evidence="5 13" id="KW-0637">Prenyltransferase</keyword>
<evidence type="ECO:0000256" key="3">
    <source>
        <dbReference type="ARBA" id="ARBA00012656"/>
    </source>
</evidence>
<feature type="domain" description="Prenyltransferase alpha-alpha toroid" evidence="14">
    <location>
        <begin position="18"/>
        <end position="316"/>
    </location>
</feature>
<dbReference type="Proteomes" id="UP000283509">
    <property type="component" value="Unassembled WGS sequence"/>
</dbReference>
<dbReference type="InterPro" id="IPR008930">
    <property type="entry name" value="Terpenoid_cyclase/PrenylTrfase"/>
</dbReference>
<evidence type="ECO:0000256" key="4">
    <source>
        <dbReference type="ARBA" id="ARBA00022553"/>
    </source>
</evidence>
<keyword evidence="4" id="KW-0597">Phosphoprotein</keyword>
<evidence type="ECO:0000256" key="12">
    <source>
        <dbReference type="ARBA" id="ARBA00069127"/>
    </source>
</evidence>
<comment type="function">
    <text evidence="1">Catalyzes the transfer of a geranylgeranyl moiety from geranylgeranyl diphosphate to both cysteines of Rab proteins with the C-terminal sequence -XXCC, -XCXC and -CCXX, such as RAB1A, RAB3A, RAB5A and RAB7A.</text>
</comment>
<dbReference type="EC" id="2.5.1.60" evidence="3 13"/>
<comment type="catalytic activity">
    <reaction evidence="10 13">
        <text>geranylgeranyl diphosphate + L-cysteinyl-[protein] = S-geranylgeranyl-L-cysteinyl-[protein] + diphosphate</text>
        <dbReference type="Rhea" id="RHEA:21240"/>
        <dbReference type="Rhea" id="RHEA-COMP:10131"/>
        <dbReference type="Rhea" id="RHEA-COMP:11537"/>
        <dbReference type="ChEBI" id="CHEBI:29950"/>
        <dbReference type="ChEBI" id="CHEBI:33019"/>
        <dbReference type="ChEBI" id="CHEBI:57533"/>
        <dbReference type="ChEBI" id="CHEBI:86021"/>
        <dbReference type="EC" id="2.5.1.60"/>
    </reaction>
</comment>
<organism evidence="15 16">
    <name type="scientific">Penaeus vannamei</name>
    <name type="common">Whiteleg shrimp</name>
    <name type="synonym">Litopenaeus vannamei</name>
    <dbReference type="NCBI Taxonomy" id="6689"/>
    <lineage>
        <taxon>Eukaryota</taxon>
        <taxon>Metazoa</taxon>
        <taxon>Ecdysozoa</taxon>
        <taxon>Arthropoda</taxon>
        <taxon>Crustacea</taxon>
        <taxon>Multicrustacea</taxon>
        <taxon>Malacostraca</taxon>
        <taxon>Eumalacostraca</taxon>
        <taxon>Eucarida</taxon>
        <taxon>Decapoda</taxon>
        <taxon>Dendrobranchiata</taxon>
        <taxon>Penaeoidea</taxon>
        <taxon>Penaeidae</taxon>
        <taxon>Penaeus</taxon>
    </lineage>
</organism>
<reference evidence="15 16" key="1">
    <citation type="submission" date="2018-04" db="EMBL/GenBank/DDBJ databases">
        <authorList>
            <person name="Zhang X."/>
            <person name="Yuan J."/>
            <person name="Li F."/>
            <person name="Xiang J."/>
        </authorList>
    </citation>
    <scope>NUCLEOTIDE SEQUENCE [LARGE SCALE GENOMIC DNA]</scope>
    <source>
        <tissue evidence="15">Muscle</tissue>
    </source>
</reference>
<dbReference type="CDD" id="cd02894">
    <property type="entry name" value="GGTase-II"/>
    <property type="match status" value="1"/>
</dbReference>
<dbReference type="InterPro" id="IPR045089">
    <property type="entry name" value="PGGT1B-like"/>
</dbReference>
<dbReference type="AlphaFoldDB" id="A0A423SUT9"/>
<keyword evidence="6 13" id="KW-0808">Transferase</keyword>
<comment type="function">
    <text evidence="13">Catalyzes the transfer of a geranylgeranyl moiety from geranylgeranyl diphosphate to both cysteines of proteins with the C-terminal sequence -XXCC, -XCXC and -CCXX.</text>
</comment>
<protein>
    <recommendedName>
        <fullName evidence="12 13">Geranylgeranyl transferase type-2 subunit beta</fullName>
        <ecNumber evidence="3 13">2.5.1.60</ecNumber>
    </recommendedName>
</protein>
<keyword evidence="9 13" id="KW-0862">Zinc</keyword>
<evidence type="ECO:0000256" key="11">
    <source>
        <dbReference type="ARBA" id="ARBA00062019"/>
    </source>
</evidence>
<dbReference type="GO" id="GO:0005968">
    <property type="term" value="C:Rab-protein geranylgeranyltransferase complex"/>
    <property type="evidence" value="ECO:0007669"/>
    <property type="project" value="UniProtKB-UniRule"/>
</dbReference>
<accession>A0A423SUT9</accession>
<dbReference type="InterPro" id="IPR001330">
    <property type="entry name" value="Prenyltrans"/>
</dbReference>
<evidence type="ECO:0000256" key="10">
    <source>
        <dbReference type="ARBA" id="ARBA00047658"/>
    </source>
</evidence>
<dbReference type="EMBL" id="QCYY01002737">
    <property type="protein sequence ID" value="ROT67923.1"/>
    <property type="molecule type" value="Genomic_DNA"/>
</dbReference>
<dbReference type="GO" id="GO:0046872">
    <property type="term" value="F:metal ion binding"/>
    <property type="evidence" value="ECO:0007669"/>
    <property type="project" value="UniProtKB-KW"/>
</dbReference>
<dbReference type="Gene3D" id="1.50.10.20">
    <property type="match status" value="1"/>
</dbReference>
<evidence type="ECO:0000256" key="1">
    <source>
        <dbReference type="ARBA" id="ARBA00002902"/>
    </source>
</evidence>
<sequence length="333" mass="37058">MGSHPKDVVITDEHPKTLLYQKHADYIVGYSKKKDDYEFTMTEHFRMSGMYWGITALDLLNQLDRMDSTEILDFICKCQDKGSGGFSPSIGHDAHLLYTLSAVQILVILEALDKVDVEAIVKYVAGLQNEDGSFSGDQWGEVDTRFSFCAVNTLALLKRLDAINTEKAVEFVMRCQNVDGGFGTRPGSESHAGQIYCCVGLLSITGQLHRVNGDLLGWWLCERQLPSGGLNGRPEKLPDVCYSWWVLASLTMLGRLHWINADKMRVFILATQDAETGGFTDRPGDMVDLYHTLFGLAGLSLLGESSLKPINPVFCMPQYVLDRISVTVQIMST</sequence>
<comment type="similarity">
    <text evidence="2 13">Belongs to the protein prenyltransferase subunit beta family.</text>
</comment>
<evidence type="ECO:0000313" key="16">
    <source>
        <dbReference type="Proteomes" id="UP000283509"/>
    </source>
</evidence>
<dbReference type="PANTHER" id="PTHR11774:SF11">
    <property type="entry name" value="GERANYLGERANYL TRANSFERASE TYPE-2 SUBUNIT BETA"/>
    <property type="match status" value="1"/>
</dbReference>
<keyword evidence="8" id="KW-0677">Repeat</keyword>
<comment type="caution">
    <text evidence="15">The sequence shown here is derived from an EMBL/GenBank/DDBJ whole genome shotgun (WGS) entry which is preliminary data.</text>
</comment>
<keyword evidence="7 13" id="KW-0479">Metal-binding</keyword>
<evidence type="ECO:0000256" key="13">
    <source>
        <dbReference type="RuleBase" id="RU365076"/>
    </source>
</evidence>
<dbReference type="PANTHER" id="PTHR11774">
    <property type="entry name" value="GERANYLGERANYL TRANSFERASE TYPE BETA SUBUNIT"/>
    <property type="match status" value="1"/>
</dbReference>
<evidence type="ECO:0000256" key="2">
    <source>
        <dbReference type="ARBA" id="ARBA00010497"/>
    </source>
</evidence>
<evidence type="ECO:0000256" key="6">
    <source>
        <dbReference type="ARBA" id="ARBA00022679"/>
    </source>
</evidence>
<comment type="cofactor">
    <cofactor evidence="13">
        <name>Zn(2+)</name>
        <dbReference type="ChEBI" id="CHEBI:29105"/>
    </cofactor>
    <text evidence="13">Binds 1 zinc ion per subunit.</text>
</comment>
<reference evidence="15 16" key="2">
    <citation type="submission" date="2019-01" db="EMBL/GenBank/DDBJ databases">
        <title>The decoding of complex shrimp genome reveals the adaptation for benthos swimmer, frequently molting mechanism and breeding impact on genome.</title>
        <authorList>
            <person name="Sun Y."/>
            <person name="Gao Y."/>
            <person name="Yu Y."/>
        </authorList>
    </citation>
    <scope>NUCLEOTIDE SEQUENCE [LARGE SCALE GENOMIC DNA]</scope>
    <source>
        <tissue evidence="15">Muscle</tissue>
    </source>
</reference>
<dbReference type="STRING" id="6689.A0A423SUT9"/>
<evidence type="ECO:0000256" key="8">
    <source>
        <dbReference type="ARBA" id="ARBA00022737"/>
    </source>
</evidence>
<evidence type="ECO:0000256" key="9">
    <source>
        <dbReference type="ARBA" id="ARBA00022833"/>
    </source>
</evidence>